<dbReference type="GO" id="GO:0043190">
    <property type="term" value="C:ATP-binding cassette (ABC) transporter complex"/>
    <property type="evidence" value="ECO:0007669"/>
    <property type="project" value="InterPro"/>
</dbReference>
<keyword evidence="4" id="KW-0732">Signal</keyword>
<dbReference type="CDD" id="cd00995">
    <property type="entry name" value="PBP2_NikA_DppA_OppA_like"/>
    <property type="match status" value="1"/>
</dbReference>
<evidence type="ECO:0000256" key="3">
    <source>
        <dbReference type="ARBA" id="ARBA00022448"/>
    </source>
</evidence>
<dbReference type="STRING" id="1566387.QV13_00980"/>
<reference evidence="6 7" key="1">
    <citation type="submission" date="2016-08" db="EMBL/GenBank/DDBJ databases">
        <title>Whole genome sequence of Mesorhizobium sp. strain UASWS1009 isolated from industrial sewage.</title>
        <authorList>
            <person name="Crovadore J."/>
            <person name="Calmin G."/>
            <person name="Chablais R."/>
            <person name="Cochard B."/>
            <person name="Lefort F."/>
        </authorList>
    </citation>
    <scope>NUCLEOTIDE SEQUENCE [LARGE SCALE GENOMIC DNA]</scope>
    <source>
        <strain evidence="6 7">UASWS1009</strain>
    </source>
</reference>
<keyword evidence="3" id="KW-0813">Transport</keyword>
<dbReference type="OrthoDB" id="9803988at2"/>
<protein>
    <submittedName>
        <fullName evidence="6">Diguanylate cyclase</fullName>
    </submittedName>
</protein>
<dbReference type="PANTHER" id="PTHR30290">
    <property type="entry name" value="PERIPLASMIC BINDING COMPONENT OF ABC TRANSPORTER"/>
    <property type="match status" value="1"/>
</dbReference>
<dbReference type="EMBL" id="MDEO01000018">
    <property type="protein sequence ID" value="OCX25180.1"/>
    <property type="molecule type" value="Genomic_DNA"/>
</dbReference>
<dbReference type="InterPro" id="IPR039424">
    <property type="entry name" value="SBP_5"/>
</dbReference>
<evidence type="ECO:0000313" key="7">
    <source>
        <dbReference type="Proteomes" id="UP000094412"/>
    </source>
</evidence>
<dbReference type="GO" id="GO:0015833">
    <property type="term" value="P:peptide transport"/>
    <property type="evidence" value="ECO:0007669"/>
    <property type="project" value="TreeGrafter"/>
</dbReference>
<dbReference type="InterPro" id="IPR006311">
    <property type="entry name" value="TAT_signal"/>
</dbReference>
<dbReference type="Proteomes" id="UP000094412">
    <property type="component" value="Unassembled WGS sequence"/>
</dbReference>
<proteinExistence type="inferred from homology"/>
<sequence length="522" mass="57855">MKSTRRTFLAGASVLGAGSLLIGAGMGRFGRAWAQDAKTLVFAAAGTVTSSWDPSSHTIAPQITAEALVFGRLTKCLMKPENPGEILPDLALEWKVIDKHTLEYKLRQGVKFHDGKEFKAEDVKATYEYASQPSRPASAWYPGQVEVEIVDDYTVRLKTEKFGYPALNFWYVSAFLPILSAKDVADPNILKQRPNGTGAFRYEATKGDQIVFKANDAFYDGKPEIDTLLWTYVPDANTRVLGLLNGQYHLTERLEPEQYKSLKAEANIVTNSSLSSENKYLHFRCNKPPFDDVRVRLAAVHAIDRAQVLAVVGEAAKASSSHISPVKFGYVDVPDYPKYDPELCQKLLAEAGFPNGQGLPEIEYITSVGFYPKTREYGELVAAMLQEQGFPVKLTTLEPAAWEEQIYRRADGQGPGHIIDVGWITGSPEPDLVLRPNYYSKFALINGINDPEIDASLDKERNAETTEERLKILQEETLPLLAAKVPSLSLFSSVFLRAMSNKLEGAYFYPNGPIDLSKAKLG</sequence>
<dbReference type="GO" id="GO:0030288">
    <property type="term" value="C:outer membrane-bounded periplasmic space"/>
    <property type="evidence" value="ECO:0007669"/>
    <property type="project" value="UniProtKB-ARBA"/>
</dbReference>
<dbReference type="InterPro" id="IPR000914">
    <property type="entry name" value="SBP_5_dom"/>
</dbReference>
<gene>
    <name evidence="6" type="ORF">QV13_00980</name>
</gene>
<organism evidence="6 7">
    <name type="scientific">Mesorhizobium hungaricum</name>
    <dbReference type="NCBI Taxonomy" id="1566387"/>
    <lineage>
        <taxon>Bacteria</taxon>
        <taxon>Pseudomonadati</taxon>
        <taxon>Pseudomonadota</taxon>
        <taxon>Alphaproteobacteria</taxon>
        <taxon>Hyphomicrobiales</taxon>
        <taxon>Phyllobacteriaceae</taxon>
        <taxon>Mesorhizobium</taxon>
    </lineage>
</organism>
<evidence type="ECO:0000256" key="1">
    <source>
        <dbReference type="ARBA" id="ARBA00004418"/>
    </source>
</evidence>
<dbReference type="Gene3D" id="3.40.190.10">
    <property type="entry name" value="Periplasmic binding protein-like II"/>
    <property type="match status" value="1"/>
</dbReference>
<name>A0A1C2EE69_9HYPH</name>
<dbReference type="RefSeq" id="WP_024926996.1">
    <property type="nucleotide sequence ID" value="NZ_MDEO01000018.1"/>
</dbReference>
<evidence type="ECO:0000259" key="5">
    <source>
        <dbReference type="Pfam" id="PF00496"/>
    </source>
</evidence>
<accession>A0A1C2EE69</accession>
<dbReference type="SUPFAM" id="SSF53850">
    <property type="entry name" value="Periplasmic binding protein-like II"/>
    <property type="match status" value="1"/>
</dbReference>
<dbReference type="PIRSF" id="PIRSF002741">
    <property type="entry name" value="MppA"/>
    <property type="match status" value="1"/>
</dbReference>
<evidence type="ECO:0000313" key="6">
    <source>
        <dbReference type="EMBL" id="OCX25180.1"/>
    </source>
</evidence>
<dbReference type="PROSITE" id="PS51318">
    <property type="entry name" value="TAT"/>
    <property type="match status" value="1"/>
</dbReference>
<dbReference type="Pfam" id="PF00496">
    <property type="entry name" value="SBP_bac_5"/>
    <property type="match status" value="1"/>
</dbReference>
<dbReference type="PANTHER" id="PTHR30290:SF9">
    <property type="entry name" value="OLIGOPEPTIDE-BINDING PROTEIN APPA"/>
    <property type="match status" value="1"/>
</dbReference>
<keyword evidence="7" id="KW-1185">Reference proteome</keyword>
<evidence type="ECO:0000256" key="4">
    <source>
        <dbReference type="ARBA" id="ARBA00022729"/>
    </source>
</evidence>
<feature type="domain" description="Solute-binding protein family 5" evidence="5">
    <location>
        <begin position="85"/>
        <end position="440"/>
    </location>
</feature>
<dbReference type="Gene3D" id="3.10.105.10">
    <property type="entry name" value="Dipeptide-binding Protein, Domain 3"/>
    <property type="match status" value="1"/>
</dbReference>
<comment type="subcellular location">
    <subcellularLocation>
        <location evidence="1">Periplasm</location>
    </subcellularLocation>
</comment>
<dbReference type="AlphaFoldDB" id="A0A1C2EE69"/>
<dbReference type="InterPro" id="IPR030678">
    <property type="entry name" value="Peptide/Ni-bd"/>
</dbReference>
<evidence type="ECO:0000256" key="2">
    <source>
        <dbReference type="ARBA" id="ARBA00005695"/>
    </source>
</evidence>
<comment type="caution">
    <text evidence="6">The sequence shown here is derived from an EMBL/GenBank/DDBJ whole genome shotgun (WGS) entry which is preliminary data.</text>
</comment>
<dbReference type="GO" id="GO:1904680">
    <property type="term" value="F:peptide transmembrane transporter activity"/>
    <property type="evidence" value="ECO:0007669"/>
    <property type="project" value="TreeGrafter"/>
</dbReference>
<comment type="similarity">
    <text evidence="2">Belongs to the bacterial solute-binding protein 5 family.</text>
</comment>